<feature type="region of interest" description="Disordered" evidence="6">
    <location>
        <begin position="33"/>
        <end position="78"/>
    </location>
</feature>
<feature type="compositionally biased region" description="Basic and acidic residues" evidence="6">
    <location>
        <begin position="35"/>
        <end position="44"/>
    </location>
</feature>
<dbReference type="AlphaFoldDB" id="A0A9W6XMJ3"/>
<dbReference type="Proteomes" id="UP001165083">
    <property type="component" value="Unassembled WGS sequence"/>
</dbReference>
<comment type="caution">
    <text evidence="7">The sequence shown here is derived from an EMBL/GenBank/DDBJ whole genome shotgun (WGS) entry which is preliminary data.</text>
</comment>
<comment type="subcellular location">
    <subcellularLocation>
        <location evidence="1 5">Secreted</location>
    </subcellularLocation>
</comment>
<evidence type="ECO:0000256" key="1">
    <source>
        <dbReference type="ARBA" id="ARBA00004613"/>
    </source>
</evidence>
<keyword evidence="8" id="KW-1185">Reference proteome</keyword>
<proteinExistence type="inferred from homology"/>
<keyword evidence="3 5" id="KW-0964">Secreted</keyword>
<dbReference type="OrthoDB" id="126425at2759"/>
<evidence type="ECO:0000313" key="8">
    <source>
        <dbReference type="Proteomes" id="UP001165083"/>
    </source>
</evidence>
<evidence type="ECO:0000256" key="5">
    <source>
        <dbReference type="RuleBase" id="RU367124"/>
    </source>
</evidence>
<organism evidence="7 8">
    <name type="scientific">Phytophthora lilii</name>
    <dbReference type="NCBI Taxonomy" id="2077276"/>
    <lineage>
        <taxon>Eukaryota</taxon>
        <taxon>Sar</taxon>
        <taxon>Stramenopiles</taxon>
        <taxon>Oomycota</taxon>
        <taxon>Peronosporomycetes</taxon>
        <taxon>Peronosporales</taxon>
        <taxon>Peronosporaceae</taxon>
        <taxon>Phytophthora</taxon>
    </lineage>
</organism>
<evidence type="ECO:0000256" key="6">
    <source>
        <dbReference type="SAM" id="MobiDB-lite"/>
    </source>
</evidence>
<comment type="similarity">
    <text evidence="2 5">Belongs to the RxLR effector family.</text>
</comment>
<comment type="function">
    <text evidence="5">Effector that suppresses plant defense responses during pathogen infection.</text>
</comment>
<dbReference type="InterPro" id="IPR031825">
    <property type="entry name" value="RXLR"/>
</dbReference>
<dbReference type="EMBL" id="BSXW01002272">
    <property type="protein sequence ID" value="GMF41622.1"/>
    <property type="molecule type" value="Genomic_DNA"/>
</dbReference>
<gene>
    <name evidence="7" type="ORF">Plil01_001668100</name>
</gene>
<sequence>MMLPAETDLKLDEIRLCVSAATTSVKILPSNQSLHHKDARDGLRGQRLLRSQDEDDDSKLDSTTNTNKSPKDEERGIIDGLYQDDYQEWFDDRKTPDDVADEIGYNEWGLLENPLKRRIYRGYKRFYENACDNPRNRKICEKDDEEN</sequence>
<name>A0A9W6XMJ3_9STRA</name>
<evidence type="ECO:0000256" key="2">
    <source>
        <dbReference type="ARBA" id="ARBA00010400"/>
    </source>
</evidence>
<comment type="domain">
    <text evidence="5">The RxLR-dEER motif acts to carry the protein into the host cell cytoplasm through binding to cell surface phosphatidylinositol-3-phosphate.</text>
</comment>
<keyword evidence="4" id="KW-0732">Signal</keyword>
<evidence type="ECO:0000256" key="3">
    <source>
        <dbReference type="ARBA" id="ARBA00022525"/>
    </source>
</evidence>
<dbReference type="Pfam" id="PF16810">
    <property type="entry name" value="RXLR"/>
    <property type="match status" value="1"/>
</dbReference>
<accession>A0A9W6XMJ3</accession>
<protein>
    <recommendedName>
        <fullName evidence="5">RxLR effector protein</fullName>
    </recommendedName>
</protein>
<evidence type="ECO:0000256" key="4">
    <source>
        <dbReference type="ARBA" id="ARBA00022729"/>
    </source>
</evidence>
<reference evidence="7" key="1">
    <citation type="submission" date="2023-04" db="EMBL/GenBank/DDBJ databases">
        <title>Phytophthora lilii NBRC 32176.</title>
        <authorList>
            <person name="Ichikawa N."/>
            <person name="Sato H."/>
            <person name="Tonouchi N."/>
        </authorList>
    </citation>
    <scope>NUCLEOTIDE SEQUENCE</scope>
    <source>
        <strain evidence="7">NBRC 32176</strain>
    </source>
</reference>
<evidence type="ECO:0000313" key="7">
    <source>
        <dbReference type="EMBL" id="GMF41622.1"/>
    </source>
</evidence>